<dbReference type="SMART" id="SM00331">
    <property type="entry name" value="PP2C_SIG"/>
    <property type="match status" value="1"/>
</dbReference>
<sequence length="241" mass="24632">MSTDNTLPIEHLRWDAASARGPRELNADATAAVTDPGAGRWAFAVADGVGDNPAAAAAARTAADAAVGAATSDPRGAIMVAREALADAPDTGDCVLVVAVGGAGDRCEIAWVGDCRAYLWAEGTLRQVTEDHTLAAYFRARNLPVAPGMEHVVTTSVRTAAAELIGTADVPLPAGRLLLCSDGVHKTLPTARLRTILERAADPGGAVTDLVDTAHRLGGQDNATALVVDRTAEHTANSSAA</sequence>
<dbReference type="OrthoDB" id="9801841at2"/>
<dbReference type="EMBL" id="BJFL01000001">
    <property type="protein sequence ID" value="GDY28369.1"/>
    <property type="molecule type" value="Genomic_DNA"/>
</dbReference>
<evidence type="ECO:0000313" key="2">
    <source>
        <dbReference type="EMBL" id="GDY28369.1"/>
    </source>
</evidence>
<dbReference type="SUPFAM" id="SSF81606">
    <property type="entry name" value="PP2C-like"/>
    <property type="match status" value="1"/>
</dbReference>
<evidence type="ECO:0000259" key="1">
    <source>
        <dbReference type="PROSITE" id="PS51746"/>
    </source>
</evidence>
<dbReference type="AlphaFoldDB" id="A0A4D4J148"/>
<organism evidence="2 3">
    <name type="scientific">Gandjariella thermophila</name>
    <dbReference type="NCBI Taxonomy" id="1931992"/>
    <lineage>
        <taxon>Bacteria</taxon>
        <taxon>Bacillati</taxon>
        <taxon>Actinomycetota</taxon>
        <taxon>Actinomycetes</taxon>
        <taxon>Pseudonocardiales</taxon>
        <taxon>Pseudonocardiaceae</taxon>
        <taxon>Gandjariella</taxon>
    </lineage>
</organism>
<keyword evidence="3" id="KW-1185">Reference proteome</keyword>
<name>A0A4D4J148_9PSEU</name>
<proteinExistence type="predicted"/>
<comment type="caution">
    <text evidence="2">The sequence shown here is derived from an EMBL/GenBank/DDBJ whole genome shotgun (WGS) entry which is preliminary data.</text>
</comment>
<dbReference type="InterPro" id="IPR036457">
    <property type="entry name" value="PPM-type-like_dom_sf"/>
</dbReference>
<evidence type="ECO:0000313" key="3">
    <source>
        <dbReference type="Proteomes" id="UP000298860"/>
    </source>
</evidence>
<dbReference type="Proteomes" id="UP000298860">
    <property type="component" value="Unassembled WGS sequence"/>
</dbReference>
<gene>
    <name evidence="2" type="ORF">GTS_00020</name>
</gene>
<dbReference type="SMART" id="SM00332">
    <property type="entry name" value="PP2Cc"/>
    <property type="match status" value="1"/>
</dbReference>
<dbReference type="Gene3D" id="3.60.40.10">
    <property type="entry name" value="PPM-type phosphatase domain"/>
    <property type="match status" value="1"/>
</dbReference>
<dbReference type="PROSITE" id="PS51746">
    <property type="entry name" value="PPM_2"/>
    <property type="match status" value="1"/>
</dbReference>
<dbReference type="InterPro" id="IPR001932">
    <property type="entry name" value="PPM-type_phosphatase-like_dom"/>
</dbReference>
<dbReference type="RefSeq" id="WP_137811611.1">
    <property type="nucleotide sequence ID" value="NZ_BJFL01000001.1"/>
</dbReference>
<feature type="domain" description="PPM-type phosphatase" evidence="1">
    <location>
        <begin position="13"/>
        <end position="230"/>
    </location>
</feature>
<reference evidence="3" key="1">
    <citation type="submission" date="2019-04" db="EMBL/GenBank/DDBJ databases">
        <title>Draft genome sequence of Pseudonocardiaceae bacterium SL3-2-4.</title>
        <authorList>
            <person name="Ningsih F."/>
            <person name="Yokota A."/>
            <person name="Sakai Y."/>
            <person name="Nanatani K."/>
            <person name="Yabe S."/>
            <person name="Oetari A."/>
            <person name="Sjamsuridzal W."/>
        </authorList>
    </citation>
    <scope>NUCLEOTIDE SEQUENCE [LARGE SCALE GENOMIC DNA]</scope>
    <source>
        <strain evidence="3">SL3-2-4</strain>
    </source>
</reference>
<protein>
    <submittedName>
        <fullName evidence="2">Serine/threonine protein phosphatase</fullName>
    </submittedName>
</protein>
<accession>A0A4D4J148</accession>